<dbReference type="AlphaFoldDB" id="A0A1R4G1N7"/>
<protein>
    <submittedName>
        <fullName evidence="4">Universal stress protein family</fullName>
    </submittedName>
</protein>
<feature type="region of interest" description="Disordered" evidence="2">
    <location>
        <begin position="298"/>
        <end position="322"/>
    </location>
</feature>
<evidence type="ECO:0000259" key="3">
    <source>
        <dbReference type="Pfam" id="PF00582"/>
    </source>
</evidence>
<dbReference type="Proteomes" id="UP000195913">
    <property type="component" value="Unassembled WGS sequence"/>
</dbReference>
<feature type="domain" description="UspA" evidence="3">
    <location>
        <begin position="17"/>
        <end position="152"/>
    </location>
</feature>
<sequence length="322" mass="33816">MSEANVPQEAAVTAEGIVVGVDGSDPALCALDWAAVEAKRRGVPLNVVTCYTIPVFAASSMDAGYATLDDQVIRDGAQEVLDAARDRIGETEVEVRLRIESGDPSGVLLELSEEADLIVVGTRGRGGFVGRLLGSVSSALPAHSKCPTVIVPVCTAKRSDAGSEVRDIVVVGIDGSDRARRAVLVAAEQAMSRAVPLRVVCALPPVSGSLAWMPATVDQEALTLDVRRQLRVGTRWLASHFPDLVIETDVIQGAPIEVLIEESATAELLVTGSRGRGGFAGMLLGSTSQGVLHHSKGPVLVVPDSPDPRLEDRADFDTDDVD</sequence>
<evidence type="ECO:0000313" key="4">
    <source>
        <dbReference type="EMBL" id="SJM62160.1"/>
    </source>
</evidence>
<evidence type="ECO:0000256" key="1">
    <source>
        <dbReference type="ARBA" id="ARBA00008791"/>
    </source>
</evidence>
<dbReference type="Pfam" id="PF00582">
    <property type="entry name" value="Usp"/>
    <property type="match status" value="2"/>
</dbReference>
<name>A0A1R4G1N7_9MICC</name>
<dbReference type="PRINTS" id="PR01438">
    <property type="entry name" value="UNVRSLSTRESS"/>
</dbReference>
<evidence type="ECO:0000256" key="2">
    <source>
        <dbReference type="SAM" id="MobiDB-lite"/>
    </source>
</evidence>
<dbReference type="SUPFAM" id="SSF52402">
    <property type="entry name" value="Adenine nucleotide alpha hydrolases-like"/>
    <property type="match status" value="2"/>
</dbReference>
<gene>
    <name evidence="4" type="ORF">FM101_07180</name>
</gene>
<feature type="compositionally biased region" description="Basic and acidic residues" evidence="2">
    <location>
        <begin position="306"/>
        <end position="316"/>
    </location>
</feature>
<organism evidence="4 5">
    <name type="scientific">Arthrobacter rhombi</name>
    <dbReference type="NCBI Taxonomy" id="71253"/>
    <lineage>
        <taxon>Bacteria</taxon>
        <taxon>Bacillati</taxon>
        <taxon>Actinomycetota</taxon>
        <taxon>Actinomycetes</taxon>
        <taxon>Micrococcales</taxon>
        <taxon>Micrococcaceae</taxon>
        <taxon>Arthrobacter</taxon>
    </lineage>
</organism>
<feature type="domain" description="UspA" evidence="3">
    <location>
        <begin position="168"/>
        <end position="303"/>
    </location>
</feature>
<reference evidence="4 5" key="1">
    <citation type="submission" date="2017-02" db="EMBL/GenBank/DDBJ databases">
        <authorList>
            <person name="Peterson S.W."/>
        </authorList>
    </citation>
    <scope>NUCLEOTIDE SEQUENCE [LARGE SCALE GENOMIC DNA]</scope>
    <source>
        <strain evidence="4 5">B Ar 00.02</strain>
    </source>
</reference>
<dbReference type="InterPro" id="IPR014729">
    <property type="entry name" value="Rossmann-like_a/b/a_fold"/>
</dbReference>
<proteinExistence type="inferred from homology"/>
<dbReference type="RefSeq" id="WP_086997543.1">
    <property type="nucleotide sequence ID" value="NZ_FUHW01000026.1"/>
</dbReference>
<dbReference type="EMBL" id="FUHW01000026">
    <property type="protein sequence ID" value="SJM62160.1"/>
    <property type="molecule type" value="Genomic_DNA"/>
</dbReference>
<dbReference type="InterPro" id="IPR006015">
    <property type="entry name" value="Universal_stress_UspA"/>
</dbReference>
<accession>A0A1R4G1N7</accession>
<comment type="similarity">
    <text evidence="1">Belongs to the universal stress protein A family.</text>
</comment>
<dbReference type="PANTHER" id="PTHR46268">
    <property type="entry name" value="STRESS RESPONSE PROTEIN NHAX"/>
    <property type="match status" value="1"/>
</dbReference>
<dbReference type="InterPro" id="IPR006016">
    <property type="entry name" value="UspA"/>
</dbReference>
<keyword evidence="5" id="KW-1185">Reference proteome</keyword>
<evidence type="ECO:0000313" key="5">
    <source>
        <dbReference type="Proteomes" id="UP000195913"/>
    </source>
</evidence>
<dbReference type="Gene3D" id="3.40.50.620">
    <property type="entry name" value="HUPs"/>
    <property type="match status" value="2"/>
</dbReference>
<dbReference type="PANTHER" id="PTHR46268:SF6">
    <property type="entry name" value="UNIVERSAL STRESS PROTEIN UP12"/>
    <property type="match status" value="1"/>
</dbReference>